<dbReference type="GO" id="GO:0016787">
    <property type="term" value="F:hydrolase activity"/>
    <property type="evidence" value="ECO:0007669"/>
    <property type="project" value="UniProtKB-KW"/>
</dbReference>
<evidence type="ECO:0000313" key="3">
    <source>
        <dbReference type="Proteomes" id="UP000811545"/>
    </source>
</evidence>
<proteinExistence type="predicted"/>
<dbReference type="InterPro" id="IPR043472">
    <property type="entry name" value="Macro_dom-like"/>
</dbReference>
<evidence type="ECO:0000259" key="1">
    <source>
        <dbReference type="PROSITE" id="PS51154"/>
    </source>
</evidence>
<dbReference type="InterPro" id="IPR002589">
    <property type="entry name" value="Macro_dom"/>
</dbReference>
<dbReference type="Proteomes" id="UP000811545">
    <property type="component" value="Unassembled WGS sequence"/>
</dbReference>
<dbReference type="AlphaFoldDB" id="A0A9E2BJB9"/>
<dbReference type="PANTHER" id="PTHR11106">
    <property type="entry name" value="GANGLIOSIDE INDUCED DIFFERENTIATION ASSOCIATED PROTEIN 2-RELATED"/>
    <property type="match status" value="1"/>
</dbReference>
<dbReference type="SMART" id="SM00506">
    <property type="entry name" value="A1pp"/>
    <property type="match status" value="1"/>
</dbReference>
<dbReference type="EC" id="3.5.1.-" evidence="2"/>
<accession>A0A9E2BJB9</accession>
<protein>
    <submittedName>
        <fullName evidence="2">O-acetyl-ADP-ribose deacetylase</fullName>
        <ecNumber evidence="2">3.5.1.-</ecNumber>
    </submittedName>
</protein>
<feature type="domain" description="Macro" evidence="1">
    <location>
        <begin position="1"/>
        <end position="174"/>
    </location>
</feature>
<name>A0A9E2BJB9_PSYF1</name>
<keyword evidence="2" id="KW-0378">Hydrolase</keyword>
<evidence type="ECO:0000313" key="2">
    <source>
        <dbReference type="EMBL" id="MBT9145510.1"/>
    </source>
</evidence>
<dbReference type="Gene3D" id="3.40.220.10">
    <property type="entry name" value="Leucine Aminopeptidase, subunit E, domain 1"/>
    <property type="match status" value="1"/>
</dbReference>
<comment type="caution">
    <text evidence="2">The sequence shown here is derived from an EMBL/GenBank/DDBJ whole genome shotgun (WGS) entry which is preliminary data.</text>
</comment>
<organism evidence="2 3">
    <name type="scientific">Psychracetigena formicireducens</name>
    <dbReference type="NCBI Taxonomy" id="2986056"/>
    <lineage>
        <taxon>Bacteria</taxon>
        <taxon>Bacillati</taxon>
        <taxon>Candidatus Lithacetigenota</taxon>
        <taxon>Candidatus Psychracetigena</taxon>
    </lineage>
</organism>
<dbReference type="EMBL" id="QLTW01000105">
    <property type="protein sequence ID" value="MBT9145510.1"/>
    <property type="molecule type" value="Genomic_DNA"/>
</dbReference>
<dbReference type="SUPFAM" id="SSF52949">
    <property type="entry name" value="Macro domain-like"/>
    <property type="match status" value="1"/>
</dbReference>
<gene>
    <name evidence="2" type="primary">ymdB</name>
    <name evidence="2" type="ORF">DDT42_01381</name>
</gene>
<dbReference type="CDD" id="cd02907">
    <property type="entry name" value="Macro_Af1521_BAL-like"/>
    <property type="match status" value="1"/>
</dbReference>
<dbReference type="Pfam" id="PF01661">
    <property type="entry name" value="Macro"/>
    <property type="match status" value="1"/>
</dbReference>
<dbReference type="PROSITE" id="PS51154">
    <property type="entry name" value="MACRO"/>
    <property type="match status" value="1"/>
</dbReference>
<reference evidence="2 3" key="1">
    <citation type="journal article" date="2021" name="bioRxiv">
        <title>Unique metabolic strategies in Hadean analogues reveal hints for primordial physiology.</title>
        <authorList>
            <person name="Nobu M.K."/>
            <person name="Nakai R."/>
            <person name="Tamazawa S."/>
            <person name="Mori H."/>
            <person name="Toyoda A."/>
            <person name="Ijiri A."/>
            <person name="Suzuki S."/>
            <person name="Kurokawa K."/>
            <person name="Kamagata Y."/>
            <person name="Tamaki H."/>
        </authorList>
    </citation>
    <scope>NUCLEOTIDE SEQUENCE [LARGE SCALE GENOMIC DNA]</scope>
    <source>
        <strain evidence="2">BS525</strain>
    </source>
</reference>
<dbReference type="PANTHER" id="PTHR11106:SF111">
    <property type="entry name" value="MACRO DOMAIN-CONTAINING PROTEIN"/>
    <property type="match status" value="1"/>
</dbReference>
<sequence length="176" mass="19091">MKRMVNQSEIEIIEGDLTEMNTEAIVNAANVHLQHGGGVAGAIVRKGGMVIQTESNQIGYCPVGEAVITGAGDLKARYVIHTVGPQMGEGNEDEKLAKAIQNSLKTAEKYCLSSIAFPAVSCGIYGFPIKQGAEIMIKTAIDYLKGITKIKKVIFCLFGENNYQVFEKELSHQIIE</sequence>